<name>A0A8S2QMS5_9BILA</name>
<dbReference type="Proteomes" id="UP000681720">
    <property type="component" value="Unassembled WGS sequence"/>
</dbReference>
<protein>
    <submittedName>
        <fullName evidence="1">Uncharacterized protein</fullName>
    </submittedName>
</protein>
<reference evidence="1" key="1">
    <citation type="submission" date="2021-02" db="EMBL/GenBank/DDBJ databases">
        <authorList>
            <person name="Nowell W R."/>
        </authorList>
    </citation>
    <scope>NUCLEOTIDE SEQUENCE</scope>
</reference>
<accession>A0A8S2QMS5</accession>
<dbReference type="EMBL" id="CAJOBJ010008542">
    <property type="protein sequence ID" value="CAF4114999.1"/>
    <property type="molecule type" value="Genomic_DNA"/>
</dbReference>
<dbReference type="AlphaFoldDB" id="A0A8S2QMS5"/>
<organism evidence="1 2">
    <name type="scientific">Rotaria magnacalcarata</name>
    <dbReference type="NCBI Taxonomy" id="392030"/>
    <lineage>
        <taxon>Eukaryota</taxon>
        <taxon>Metazoa</taxon>
        <taxon>Spiralia</taxon>
        <taxon>Gnathifera</taxon>
        <taxon>Rotifera</taxon>
        <taxon>Eurotatoria</taxon>
        <taxon>Bdelloidea</taxon>
        <taxon>Philodinida</taxon>
        <taxon>Philodinidae</taxon>
        <taxon>Rotaria</taxon>
    </lineage>
</organism>
<gene>
    <name evidence="1" type="ORF">GIL414_LOCUS17761</name>
</gene>
<comment type="caution">
    <text evidence="1">The sequence shown here is derived from an EMBL/GenBank/DDBJ whole genome shotgun (WGS) entry which is preliminary data.</text>
</comment>
<sequence>MATAMDDNNLRETEIASKTSSVSKKIEIDEVPDYNEAFPQLMSAAGHVDINRSNTFFSTSFPSASSNGNNSTSAIGNTTTSLFSTTKADEDRRRKMAIHASSVTTKIVSLFFCYCINDKLITLSIRWHL</sequence>
<evidence type="ECO:0000313" key="1">
    <source>
        <dbReference type="EMBL" id="CAF4114999.1"/>
    </source>
</evidence>
<evidence type="ECO:0000313" key="2">
    <source>
        <dbReference type="Proteomes" id="UP000681720"/>
    </source>
</evidence>
<proteinExistence type="predicted"/>